<gene>
    <name evidence="18" type="ORF">M5K25_010373</name>
</gene>
<feature type="domain" description="Coatomer gamma subunit appendage Ig-like subdomain" evidence="16">
    <location>
        <begin position="616"/>
        <end position="763"/>
    </location>
</feature>
<dbReference type="AlphaFoldDB" id="A0ABD0V0F8"/>
<comment type="similarity">
    <text evidence="2 13">Belongs to the COPG family.</text>
</comment>
<feature type="domain" description="Coatomer subunit gamma C-terminal" evidence="17">
    <location>
        <begin position="766"/>
        <end position="880"/>
    </location>
</feature>
<dbReference type="EMBL" id="JANQDX010000009">
    <property type="protein sequence ID" value="KAL0918369.1"/>
    <property type="molecule type" value="Genomic_DNA"/>
</dbReference>
<dbReference type="Gene3D" id="3.30.310.10">
    <property type="entry name" value="TATA-Binding Protein"/>
    <property type="match status" value="1"/>
</dbReference>
<evidence type="ECO:0000256" key="9">
    <source>
        <dbReference type="ARBA" id="ARBA00023034"/>
    </source>
</evidence>
<evidence type="ECO:0000256" key="11">
    <source>
        <dbReference type="ARBA" id="ARBA00023329"/>
    </source>
</evidence>
<dbReference type="InterPro" id="IPR011989">
    <property type="entry name" value="ARM-like"/>
</dbReference>
<dbReference type="FunFam" id="3.30.310.10:FF:000011">
    <property type="entry name" value="Coatomer subunit gamma"/>
    <property type="match status" value="1"/>
</dbReference>
<evidence type="ECO:0000256" key="14">
    <source>
        <dbReference type="SAM" id="MobiDB-lite"/>
    </source>
</evidence>
<dbReference type="GO" id="GO:0015031">
    <property type="term" value="P:protein transport"/>
    <property type="evidence" value="ECO:0007669"/>
    <property type="project" value="UniProtKB-KW"/>
</dbReference>
<evidence type="ECO:0000256" key="7">
    <source>
        <dbReference type="ARBA" id="ARBA00022892"/>
    </source>
</evidence>
<dbReference type="InterPro" id="IPR013041">
    <property type="entry name" value="Clathrin_app_Ig-like_sf"/>
</dbReference>
<dbReference type="GO" id="GO:0000139">
    <property type="term" value="C:Golgi membrane"/>
    <property type="evidence" value="ECO:0007669"/>
    <property type="project" value="UniProtKB-SubCell"/>
</dbReference>
<evidence type="ECO:0000259" key="17">
    <source>
        <dbReference type="Pfam" id="PF16381"/>
    </source>
</evidence>
<evidence type="ECO:0000313" key="18">
    <source>
        <dbReference type="EMBL" id="KAL0918369.1"/>
    </source>
</evidence>
<dbReference type="GO" id="GO:0030663">
    <property type="term" value="C:COPI-coated vesicle membrane"/>
    <property type="evidence" value="ECO:0007669"/>
    <property type="project" value="UniProtKB-SubCell"/>
</dbReference>
<dbReference type="InterPro" id="IPR037067">
    <property type="entry name" value="Coatomer_gsu_app_sf"/>
</dbReference>
<dbReference type="Pfam" id="PF01602">
    <property type="entry name" value="Adaptin_N"/>
    <property type="match status" value="1"/>
</dbReference>
<dbReference type="Pfam" id="PF16381">
    <property type="entry name" value="Coatomer_g_Cpla"/>
    <property type="match status" value="1"/>
</dbReference>
<keyword evidence="5 13" id="KW-0963">Cytoplasm</keyword>
<evidence type="ECO:0000256" key="3">
    <source>
        <dbReference type="ARBA" id="ARBA00011775"/>
    </source>
</evidence>
<evidence type="ECO:0000256" key="5">
    <source>
        <dbReference type="ARBA" id="ARBA00022490"/>
    </source>
</evidence>
<evidence type="ECO:0000256" key="1">
    <source>
        <dbReference type="ARBA" id="ARBA00004255"/>
    </source>
</evidence>
<accession>A0ABD0V0F8</accession>
<evidence type="ECO:0000259" key="16">
    <source>
        <dbReference type="Pfam" id="PF08752"/>
    </source>
</evidence>
<keyword evidence="8 13" id="KW-0653">Protein transport</keyword>
<keyword evidence="7 13" id="KW-0931">ER-Golgi transport</keyword>
<evidence type="ECO:0000313" key="19">
    <source>
        <dbReference type="Proteomes" id="UP001552299"/>
    </source>
</evidence>
<organism evidence="18 19">
    <name type="scientific">Dendrobium thyrsiflorum</name>
    <name type="common">Pinecone-like raceme dendrobium</name>
    <name type="synonym">Orchid</name>
    <dbReference type="NCBI Taxonomy" id="117978"/>
    <lineage>
        <taxon>Eukaryota</taxon>
        <taxon>Viridiplantae</taxon>
        <taxon>Streptophyta</taxon>
        <taxon>Embryophyta</taxon>
        <taxon>Tracheophyta</taxon>
        <taxon>Spermatophyta</taxon>
        <taxon>Magnoliopsida</taxon>
        <taxon>Liliopsida</taxon>
        <taxon>Asparagales</taxon>
        <taxon>Orchidaceae</taxon>
        <taxon>Epidendroideae</taxon>
        <taxon>Malaxideae</taxon>
        <taxon>Dendrobiinae</taxon>
        <taxon>Dendrobium</taxon>
    </lineage>
</organism>
<dbReference type="GO" id="GO:0016192">
    <property type="term" value="P:vesicle-mediated transport"/>
    <property type="evidence" value="ECO:0007669"/>
    <property type="project" value="UniProtKB-KW"/>
</dbReference>
<comment type="subunit">
    <text evidence="3">Oligomeric complex that consists of at least the alpha, beta, beta', gamma, delta, epsilon and zeta subunits.</text>
</comment>
<feature type="region of interest" description="Disordered" evidence="14">
    <location>
        <begin position="584"/>
        <end position="612"/>
    </location>
</feature>
<dbReference type="PANTHER" id="PTHR10261:SF0">
    <property type="entry name" value="COATOMER SUBUNIT GAMMA-2"/>
    <property type="match status" value="1"/>
</dbReference>
<dbReference type="InterPro" id="IPR017106">
    <property type="entry name" value="Coatomer_gsu"/>
</dbReference>
<dbReference type="InterPro" id="IPR002553">
    <property type="entry name" value="Clathrin/coatomer_adapt-like_N"/>
</dbReference>
<dbReference type="Gene3D" id="2.60.40.1480">
    <property type="entry name" value="Coatomer, gamma subunit, appendage domain"/>
    <property type="match status" value="1"/>
</dbReference>
<dbReference type="FunFam" id="1.25.10.10:FF:000078">
    <property type="entry name" value="Coatomer subunit gamma"/>
    <property type="match status" value="1"/>
</dbReference>
<evidence type="ECO:0000256" key="8">
    <source>
        <dbReference type="ARBA" id="ARBA00022927"/>
    </source>
</evidence>
<dbReference type="InterPro" id="IPR012295">
    <property type="entry name" value="TBP_dom_sf"/>
</dbReference>
<dbReference type="Pfam" id="PF08752">
    <property type="entry name" value="COP-gamma_platf"/>
    <property type="match status" value="1"/>
</dbReference>
<comment type="subcellular location">
    <subcellularLocation>
        <location evidence="13">Cytoplasm</location>
    </subcellularLocation>
    <subcellularLocation>
        <location evidence="1 13">Golgi apparatus membrane</location>
        <topology evidence="1 13">Peripheral membrane protein</topology>
        <orientation evidence="1 13">Cytoplasmic side</orientation>
    </subcellularLocation>
    <subcellularLocation>
        <location evidence="13">Cytoplasmic vesicle</location>
        <location evidence="13">COPI-coated vesicle membrane</location>
        <topology evidence="13">Peripheral membrane protein</topology>
        <orientation evidence="13">Cytoplasmic side</orientation>
    </subcellularLocation>
</comment>
<protein>
    <recommendedName>
        <fullName evidence="13">Coatomer subunit gamma</fullName>
    </recommendedName>
</protein>
<keyword evidence="10 13" id="KW-0472">Membrane</keyword>
<keyword evidence="19" id="KW-1185">Reference proteome</keyword>
<name>A0ABD0V0F8_DENTH</name>
<dbReference type="FunFam" id="1.25.10.10:FF:000071">
    <property type="entry name" value="Coatomer subunit gamma"/>
    <property type="match status" value="1"/>
</dbReference>
<dbReference type="Gene3D" id="1.25.10.10">
    <property type="entry name" value="Leucine-rich Repeat Variant"/>
    <property type="match status" value="2"/>
</dbReference>
<evidence type="ECO:0000259" key="15">
    <source>
        <dbReference type="Pfam" id="PF01602"/>
    </source>
</evidence>
<dbReference type="InterPro" id="IPR009028">
    <property type="entry name" value="Coatomer/calthrin_app_sub_C"/>
</dbReference>
<evidence type="ECO:0000256" key="4">
    <source>
        <dbReference type="ARBA" id="ARBA00022448"/>
    </source>
</evidence>
<evidence type="ECO:0000256" key="13">
    <source>
        <dbReference type="PIRNR" id="PIRNR037093"/>
    </source>
</evidence>
<dbReference type="SUPFAM" id="SSF49348">
    <property type="entry name" value="Clathrin adaptor appendage domain"/>
    <property type="match status" value="1"/>
</dbReference>
<dbReference type="SUPFAM" id="SSF48371">
    <property type="entry name" value="ARM repeat"/>
    <property type="match status" value="1"/>
</dbReference>
<dbReference type="InterPro" id="IPR032154">
    <property type="entry name" value="Coatomer_g_Cpla"/>
</dbReference>
<keyword evidence="11 13" id="KW-0968">Cytoplasmic vesicle</keyword>
<feature type="domain" description="Clathrin/coatomer adaptor adaptin-like N-terminal" evidence="15">
    <location>
        <begin position="26"/>
        <end position="543"/>
    </location>
</feature>
<evidence type="ECO:0000256" key="10">
    <source>
        <dbReference type="ARBA" id="ARBA00023136"/>
    </source>
</evidence>
<evidence type="ECO:0000256" key="2">
    <source>
        <dbReference type="ARBA" id="ARBA00010720"/>
    </source>
</evidence>
<reference evidence="18 19" key="1">
    <citation type="journal article" date="2024" name="Plant Biotechnol. J.">
        <title>Dendrobium thyrsiflorum genome and its molecular insights into genes involved in important horticultural traits.</title>
        <authorList>
            <person name="Chen B."/>
            <person name="Wang J.Y."/>
            <person name="Zheng P.J."/>
            <person name="Li K.L."/>
            <person name="Liang Y.M."/>
            <person name="Chen X.F."/>
            <person name="Zhang C."/>
            <person name="Zhao X."/>
            <person name="He X."/>
            <person name="Zhang G.Q."/>
            <person name="Liu Z.J."/>
            <person name="Xu Q."/>
        </authorList>
    </citation>
    <scope>NUCLEOTIDE SEQUENCE [LARGE SCALE GENOMIC DNA]</scope>
    <source>
        <strain evidence="18">GZMU011</strain>
    </source>
</reference>
<dbReference type="PIRSF" id="PIRSF037093">
    <property type="entry name" value="Coatomer_gamma_subunit"/>
    <property type="match status" value="1"/>
</dbReference>
<dbReference type="InterPro" id="IPR013040">
    <property type="entry name" value="Coatomer_gsu_app_Ig-like_dom"/>
</dbReference>
<evidence type="ECO:0000256" key="12">
    <source>
        <dbReference type="ARBA" id="ARBA00025536"/>
    </source>
</evidence>
<dbReference type="PANTHER" id="PTHR10261">
    <property type="entry name" value="COATOMER SUBUNIT GAMMA"/>
    <property type="match status" value="1"/>
</dbReference>
<comment type="caution">
    <text evidence="18">The sequence shown here is derived from an EMBL/GenBank/DDBJ whole genome shotgun (WGS) entry which is preliminary data.</text>
</comment>
<sequence>MAQPLVKKDDDQEGEEYSPFLGIEKGAVLQEARVFNDPQLDARRCSQVLTKLLYLLNQGENFTKIEATEVFFAVTKLFQSKDNGLRRMVYLMIKEISPSADEVIIVTSSLMKDMNSKTYMYRANAIRVLCRITDGTLLTQIERYLKQAIVDKNPVIASAALVSGIHLLQTNPEIVKRWTNEVQEAIQSRAAALVQFHALALLHQIRQSDRLAVSKLVTFGLTKKGSVRSPLAQCLLIRYTSQVIRDSSMNSQTGERPLFDFLEACLQHKADMVIVEAARAITEFSGVTSRELTPAITVLQLFLSSSKPVLRFAAVRTLNKVAMTHPLAFTNCNIDMESLISDQNRSIATLAITTLFNTGNESSVDRLMKQKISNFMADIADEFKIVVVDAIRSLCLKFPLKHRSLMNLLSNILREEGGFEYKKAIIDSIVILIRDIPEAKETGLFQLCEFIEDCEFTYLSTQVLHFLGNEGHKTSNPSKYIRYIYNRVILENATVRAAAVSTLAKFGSMVESLKPRIFVLLKRCLFDSDDEVRDRATLYLNMLGWDASVGETDKGVKEFLFGALDVPLVNLEASLRSYEPSEEPFNLSAVPKQVKSQPLTDKKTPSKKPTSPVDAYEKLLSSMPPEFSSFGQLFKSSAPVELTEAETEYAVNVVKHIFSGHIVFQYNCTNTIPEQLLENVLVVVDASETKEFAQVTSKPLKTLPDDSPGQTFVAFMKPDGLPATGRFSNLLKFIVKEVDPATGEAKEEEEGVEDEYQLEDLQVVAADYMLKVSVLNFENAWESIGPACERIDEYGLGVRESLAEAVTAVINILGMQPCEGTDVVPNNARSHTCLLSGVFIGNVKVLARLSFGIDGPKQVAMKLAVRSEEEAISDAIHEIVANG</sequence>
<comment type="function">
    <text evidence="12 13">The coatomer is a cytosolic protein complex that binds to dilysine motifs and reversibly associates with Golgi non-clathrin-coated vesicles, which further mediate biosynthetic protein transport from the ER, via the Golgi up to the trans Golgi network. Coatomer complex is required for budding from Golgi membranes, and is essential for the retrograde Golgi-to-ER transport of dilysine-tagged proteins.</text>
</comment>
<keyword evidence="4 13" id="KW-0813">Transport</keyword>
<dbReference type="FunFam" id="2.60.40.1480:FF:000002">
    <property type="entry name" value="Coatomer subunit gamma"/>
    <property type="match status" value="1"/>
</dbReference>
<evidence type="ECO:0000256" key="6">
    <source>
        <dbReference type="ARBA" id="ARBA00022737"/>
    </source>
</evidence>
<dbReference type="InterPro" id="IPR016024">
    <property type="entry name" value="ARM-type_fold"/>
</dbReference>
<dbReference type="Proteomes" id="UP001552299">
    <property type="component" value="Unassembled WGS sequence"/>
</dbReference>
<keyword evidence="6" id="KW-0677">Repeat</keyword>
<keyword evidence="9 13" id="KW-0333">Golgi apparatus</keyword>
<dbReference type="SUPFAM" id="SSF55711">
    <property type="entry name" value="Subdomain of clathrin and coatomer appendage domain"/>
    <property type="match status" value="1"/>
</dbReference>
<proteinExistence type="inferred from homology"/>